<evidence type="ECO:0000313" key="2">
    <source>
        <dbReference type="Proteomes" id="UP000499080"/>
    </source>
</evidence>
<evidence type="ECO:0000313" key="1">
    <source>
        <dbReference type="EMBL" id="GBN90592.1"/>
    </source>
</evidence>
<dbReference type="EMBL" id="BGPR01023427">
    <property type="protein sequence ID" value="GBN90592.1"/>
    <property type="molecule type" value="Genomic_DNA"/>
</dbReference>
<sequence length="91" mass="10598">MSCDTESNQLYTDEEIITLVQNKLQDDSDLEEIDEPENVLVSHSLALRYIEESENAASTDIMFMRLWYTSTSRITSLRRTNLTNFFTPKDL</sequence>
<keyword evidence="2" id="KW-1185">Reference proteome</keyword>
<protein>
    <submittedName>
        <fullName evidence="1">Uncharacterized protein</fullName>
    </submittedName>
</protein>
<gene>
    <name evidence="1" type="ORF">AVEN_146252_1</name>
</gene>
<proteinExistence type="predicted"/>
<dbReference type="OrthoDB" id="125347at2759"/>
<dbReference type="Proteomes" id="UP000499080">
    <property type="component" value="Unassembled WGS sequence"/>
</dbReference>
<accession>A0A4Y2SQI7</accession>
<name>A0A4Y2SQI7_ARAVE</name>
<organism evidence="1 2">
    <name type="scientific">Araneus ventricosus</name>
    <name type="common">Orbweaver spider</name>
    <name type="synonym">Epeira ventricosa</name>
    <dbReference type="NCBI Taxonomy" id="182803"/>
    <lineage>
        <taxon>Eukaryota</taxon>
        <taxon>Metazoa</taxon>
        <taxon>Ecdysozoa</taxon>
        <taxon>Arthropoda</taxon>
        <taxon>Chelicerata</taxon>
        <taxon>Arachnida</taxon>
        <taxon>Araneae</taxon>
        <taxon>Araneomorphae</taxon>
        <taxon>Entelegynae</taxon>
        <taxon>Araneoidea</taxon>
        <taxon>Araneidae</taxon>
        <taxon>Araneus</taxon>
    </lineage>
</organism>
<comment type="caution">
    <text evidence="1">The sequence shown here is derived from an EMBL/GenBank/DDBJ whole genome shotgun (WGS) entry which is preliminary data.</text>
</comment>
<dbReference type="AlphaFoldDB" id="A0A4Y2SQI7"/>
<reference evidence="1 2" key="1">
    <citation type="journal article" date="2019" name="Sci. Rep.">
        <title>Orb-weaving spider Araneus ventricosus genome elucidates the spidroin gene catalogue.</title>
        <authorList>
            <person name="Kono N."/>
            <person name="Nakamura H."/>
            <person name="Ohtoshi R."/>
            <person name="Moran D.A.P."/>
            <person name="Shinohara A."/>
            <person name="Yoshida Y."/>
            <person name="Fujiwara M."/>
            <person name="Mori M."/>
            <person name="Tomita M."/>
            <person name="Arakawa K."/>
        </authorList>
    </citation>
    <scope>NUCLEOTIDE SEQUENCE [LARGE SCALE GENOMIC DNA]</scope>
</reference>